<sequence>MASLLALPVELILMILAAEHTDPKDFNNHRRNKPEYDRRVLLSRDLYKLTLVCGKLRRIVNPFLYAFNMKFDDFNVLHRAIDRDSVATLQIIEELGLDLDYWDKKLLDPGHLLERAFTLNRPNTFSYLLNYDPWCEMVDKVVELGPPYHFAKHSRLRCALEKKLEKVALVLLERGVNLYFLETRGGRGFTTALHIAARNDLRDVVEYLLGKDEEKNDEEKKNRLQVDVRDSAGASPLYRTIEADKFYVKPGRITSTVNQLIHYKADVNISVSGQRPLGKAILMQNFSHADILLKAGAKIRHDDDREGTSHLVHMCVGLNLYHTHYQRPRQFKMLQKLVEAGADLEEKDEHDHTPLQHAILHTIDWNQTMVAHLIGRGVSTSGILDFLAKESGRPNFTRVVAILMEKLGTRIDVPLATGPHTLMEHVAFNNDPATVEGLLACATPETLSRKHLNDVLEKCMMRNYLDICYVLTRHGVVLQDPGKAYVAAHRMMQKSSTQPKPDIKEQWLEMLLDLGIPPEKTTCLVTHALKCRDKIGANYLLCRRRPRIQPDPQWLRLASVWGEISVVEKILALTEDVNLLSKFSRTPLADAVASGTEKITIRLLLLHGANPFLPPNAPLFPKDTDWKTVKRSPGVSAFEIAIRDDKLLPVVKEMWHKTPPDNRPELDSFIACVPDGCPKISRWLTRTKDSLNPKSCPAEQVGGGKEHDNDEKCLSGGKDNVSSEDDLGKGAGRTPFELAIFNHLSTSHLDGVQTPFQDRLGP</sequence>
<keyword evidence="2" id="KW-1185">Reference proteome</keyword>
<organism evidence="1 2">
    <name type="scientific">Hypoxylon rubiginosum</name>
    <dbReference type="NCBI Taxonomy" id="110542"/>
    <lineage>
        <taxon>Eukaryota</taxon>
        <taxon>Fungi</taxon>
        <taxon>Dikarya</taxon>
        <taxon>Ascomycota</taxon>
        <taxon>Pezizomycotina</taxon>
        <taxon>Sordariomycetes</taxon>
        <taxon>Xylariomycetidae</taxon>
        <taxon>Xylariales</taxon>
        <taxon>Hypoxylaceae</taxon>
        <taxon>Hypoxylon</taxon>
    </lineage>
</organism>
<reference evidence="1 2" key="1">
    <citation type="journal article" date="2022" name="New Phytol.">
        <title>Ecological generalism drives hyperdiversity of secondary metabolite gene clusters in xylarialean endophytes.</title>
        <authorList>
            <person name="Franco M.E.E."/>
            <person name="Wisecaver J.H."/>
            <person name="Arnold A.E."/>
            <person name="Ju Y.M."/>
            <person name="Slot J.C."/>
            <person name="Ahrendt S."/>
            <person name="Moore L.P."/>
            <person name="Eastman K.E."/>
            <person name="Scott K."/>
            <person name="Konkel Z."/>
            <person name="Mondo S.J."/>
            <person name="Kuo A."/>
            <person name="Hayes R.D."/>
            <person name="Haridas S."/>
            <person name="Andreopoulos B."/>
            <person name="Riley R."/>
            <person name="LaButti K."/>
            <person name="Pangilinan J."/>
            <person name="Lipzen A."/>
            <person name="Amirebrahimi M."/>
            <person name="Yan J."/>
            <person name="Adam C."/>
            <person name="Keymanesh K."/>
            <person name="Ng V."/>
            <person name="Louie K."/>
            <person name="Northen T."/>
            <person name="Drula E."/>
            <person name="Henrissat B."/>
            <person name="Hsieh H.M."/>
            <person name="Youens-Clark K."/>
            <person name="Lutzoni F."/>
            <person name="Miadlikowska J."/>
            <person name="Eastwood D.C."/>
            <person name="Hamelin R.C."/>
            <person name="Grigoriev I.V."/>
            <person name="U'Ren J.M."/>
        </authorList>
    </citation>
    <scope>NUCLEOTIDE SEQUENCE [LARGE SCALE GENOMIC DNA]</scope>
    <source>
        <strain evidence="1 2">CBS 119005</strain>
    </source>
</reference>
<name>A0ACB9ZC45_9PEZI</name>
<protein>
    <submittedName>
        <fullName evidence="1">Ankyrin repeat-containing domain protein</fullName>
    </submittedName>
</protein>
<evidence type="ECO:0000313" key="1">
    <source>
        <dbReference type="EMBL" id="KAI4869014.1"/>
    </source>
</evidence>
<dbReference type="Proteomes" id="UP001497700">
    <property type="component" value="Unassembled WGS sequence"/>
</dbReference>
<gene>
    <name evidence="1" type="ORF">F4820DRAFT_465028</name>
</gene>
<comment type="caution">
    <text evidence="1">The sequence shown here is derived from an EMBL/GenBank/DDBJ whole genome shotgun (WGS) entry which is preliminary data.</text>
</comment>
<dbReference type="EMBL" id="MU393434">
    <property type="protein sequence ID" value="KAI4869014.1"/>
    <property type="molecule type" value="Genomic_DNA"/>
</dbReference>
<accession>A0ACB9ZC45</accession>
<evidence type="ECO:0000313" key="2">
    <source>
        <dbReference type="Proteomes" id="UP001497700"/>
    </source>
</evidence>
<proteinExistence type="predicted"/>